<dbReference type="InterPro" id="IPR043519">
    <property type="entry name" value="NT_sf"/>
</dbReference>
<comment type="subcellular location">
    <subcellularLocation>
        <location evidence="3">Cytoplasm</location>
    </subcellularLocation>
</comment>
<comment type="similarity">
    <text evidence="8">Belongs to the DNA polymerase type-B-like family. GLD2 subfamily.</text>
</comment>
<dbReference type="Gene3D" id="1.10.1410.10">
    <property type="match status" value="1"/>
</dbReference>
<dbReference type="Gene3D" id="3.30.460.10">
    <property type="entry name" value="Beta Polymerase, domain 2"/>
    <property type="match status" value="1"/>
</dbReference>
<dbReference type="InterPro" id="IPR002058">
    <property type="entry name" value="PAP_assoc"/>
</dbReference>
<dbReference type="PANTHER" id="PTHR12271">
    <property type="entry name" value="POLY A POLYMERASE CID PAP -RELATED"/>
    <property type="match status" value="1"/>
</dbReference>
<evidence type="ECO:0000256" key="1">
    <source>
        <dbReference type="ARBA" id="ARBA00001936"/>
    </source>
</evidence>
<dbReference type="InterPro" id="IPR054708">
    <property type="entry name" value="MTPAP-like_central"/>
</dbReference>
<dbReference type="Pfam" id="PF03828">
    <property type="entry name" value="PAP_assoc"/>
    <property type="match status" value="1"/>
</dbReference>
<dbReference type="SUPFAM" id="SSF81631">
    <property type="entry name" value="PAP/OAS1 substrate-binding domain"/>
    <property type="match status" value="1"/>
</dbReference>
<name>A0ABM4DDA3_HYDVU</name>
<keyword evidence="6" id="KW-0479">Metal-binding</keyword>
<evidence type="ECO:0000256" key="3">
    <source>
        <dbReference type="ARBA" id="ARBA00004496"/>
    </source>
</evidence>
<dbReference type="PANTHER" id="PTHR12271:SF40">
    <property type="entry name" value="POLY(A) RNA POLYMERASE GLD2"/>
    <property type="match status" value="1"/>
</dbReference>
<protein>
    <submittedName>
        <fullName evidence="12">Poly(A) RNA polymerase GLD2-A isoform X2</fullName>
    </submittedName>
</protein>
<evidence type="ECO:0000256" key="7">
    <source>
        <dbReference type="ARBA" id="ARBA00022842"/>
    </source>
</evidence>
<dbReference type="RefSeq" id="XP_065672386.1">
    <property type="nucleotide sequence ID" value="XM_065816314.1"/>
</dbReference>
<dbReference type="SUPFAM" id="SSF81301">
    <property type="entry name" value="Nucleotidyltransferase"/>
    <property type="match status" value="1"/>
</dbReference>
<organism evidence="11 12">
    <name type="scientific">Hydra vulgaris</name>
    <name type="common">Hydra</name>
    <name type="synonym">Hydra attenuata</name>
    <dbReference type="NCBI Taxonomy" id="6087"/>
    <lineage>
        <taxon>Eukaryota</taxon>
        <taxon>Metazoa</taxon>
        <taxon>Cnidaria</taxon>
        <taxon>Hydrozoa</taxon>
        <taxon>Hydroidolina</taxon>
        <taxon>Anthoathecata</taxon>
        <taxon>Aplanulata</taxon>
        <taxon>Hydridae</taxon>
        <taxon>Hydra</taxon>
    </lineage>
</organism>
<reference evidence="12" key="1">
    <citation type="submission" date="2025-08" db="UniProtKB">
        <authorList>
            <consortium name="RefSeq"/>
        </authorList>
    </citation>
    <scope>IDENTIFICATION</scope>
</reference>
<proteinExistence type="inferred from homology"/>
<evidence type="ECO:0000256" key="4">
    <source>
        <dbReference type="ARBA" id="ARBA00022490"/>
    </source>
</evidence>
<dbReference type="GeneID" id="100203346"/>
<evidence type="ECO:0000256" key="8">
    <source>
        <dbReference type="ARBA" id="ARBA00038491"/>
    </source>
</evidence>
<comment type="cofactor">
    <cofactor evidence="1">
        <name>Mn(2+)</name>
        <dbReference type="ChEBI" id="CHEBI:29035"/>
    </cofactor>
</comment>
<evidence type="ECO:0000259" key="9">
    <source>
        <dbReference type="Pfam" id="PF03828"/>
    </source>
</evidence>
<dbReference type="CDD" id="cd05402">
    <property type="entry name" value="NT_PAP_TUTase"/>
    <property type="match status" value="1"/>
</dbReference>
<gene>
    <name evidence="12" type="primary">LOC100203346</name>
</gene>
<keyword evidence="11" id="KW-1185">Reference proteome</keyword>
<dbReference type="Proteomes" id="UP001652625">
    <property type="component" value="Chromosome 13"/>
</dbReference>
<sequence>MTYEGRRFFGTESFEEKTRKYTRPHPVVTKHLQNLQNGFQVTNTWRNISSVNVPSLTLTPTPKGDTQLNISFEKRKRDFSKVTQKTNVNLSGKRQHLDNAKIQSESSKTVEWKNSEYQKLSSEILDYFASHQQSAELLSKKICLRSALLSVFRKQFPTCSLHLVGSSCNGFATNNSDADFCLMLTHTRQVDQRSEACWYLKEIQKLLRYMSCIRNIQFIRAKVPILKFKDTVSGCDCDINTNNSIGIRNTHLLRTYSKIDDRVRPLIMAVKHWAKSRSINDASQGTLSSYSLVMMVIHYLQSYCCPPVLTPIQQEYPQYFSLDRNVDDLPMFEPALLIPCNCSKNKQSHGELLFGFFKYYSLEFKWDEMVISVRLGQATPRSSNAIWNDAYICIEEPFDRTNTARAVHEYSKFKFIQSEFKRAYDKLLVNLTLKNLL</sequence>
<comment type="cofactor">
    <cofactor evidence="2">
        <name>Mg(2+)</name>
        <dbReference type="ChEBI" id="CHEBI:18420"/>
    </cofactor>
</comment>
<feature type="domain" description="Poly(A) RNA polymerase mitochondrial-like central palm" evidence="10">
    <location>
        <begin position="120"/>
        <end position="258"/>
    </location>
</feature>
<evidence type="ECO:0000256" key="2">
    <source>
        <dbReference type="ARBA" id="ARBA00001946"/>
    </source>
</evidence>
<evidence type="ECO:0000256" key="5">
    <source>
        <dbReference type="ARBA" id="ARBA00022679"/>
    </source>
</evidence>
<keyword evidence="7" id="KW-0460">Magnesium</keyword>
<evidence type="ECO:0000313" key="12">
    <source>
        <dbReference type="RefSeq" id="XP_065672386.1"/>
    </source>
</evidence>
<evidence type="ECO:0000259" key="10">
    <source>
        <dbReference type="Pfam" id="PF22600"/>
    </source>
</evidence>
<keyword evidence="5" id="KW-0808">Transferase</keyword>
<accession>A0ABM4DDA3</accession>
<dbReference type="Pfam" id="PF22600">
    <property type="entry name" value="MTPAP-like_central"/>
    <property type="match status" value="1"/>
</dbReference>
<keyword evidence="4" id="KW-0963">Cytoplasm</keyword>
<feature type="domain" description="PAP-associated" evidence="9">
    <location>
        <begin position="350"/>
        <end position="402"/>
    </location>
</feature>
<evidence type="ECO:0000313" key="11">
    <source>
        <dbReference type="Proteomes" id="UP001652625"/>
    </source>
</evidence>
<evidence type="ECO:0000256" key="6">
    <source>
        <dbReference type="ARBA" id="ARBA00022723"/>
    </source>
</evidence>